<keyword evidence="2" id="KW-0472">Membrane</keyword>
<evidence type="ECO:0000313" key="3">
    <source>
        <dbReference type="EMBL" id="KAH7114540.1"/>
    </source>
</evidence>
<evidence type="ECO:0000256" key="2">
    <source>
        <dbReference type="SAM" id="Phobius"/>
    </source>
</evidence>
<dbReference type="EMBL" id="JAGMUU010000042">
    <property type="protein sequence ID" value="KAH7114540.1"/>
    <property type="molecule type" value="Genomic_DNA"/>
</dbReference>
<keyword evidence="2" id="KW-0812">Transmembrane</keyword>
<evidence type="ECO:0000256" key="1">
    <source>
        <dbReference type="SAM" id="MobiDB-lite"/>
    </source>
</evidence>
<feature type="transmembrane region" description="Helical" evidence="2">
    <location>
        <begin position="535"/>
        <end position="557"/>
    </location>
</feature>
<keyword evidence="2" id="KW-1133">Transmembrane helix</keyword>
<reference evidence="3" key="1">
    <citation type="journal article" date="2021" name="Nat. Commun.">
        <title>Genetic determinants of endophytism in the Arabidopsis root mycobiome.</title>
        <authorList>
            <person name="Mesny F."/>
            <person name="Miyauchi S."/>
            <person name="Thiergart T."/>
            <person name="Pickel B."/>
            <person name="Atanasova L."/>
            <person name="Karlsson M."/>
            <person name="Huettel B."/>
            <person name="Barry K.W."/>
            <person name="Haridas S."/>
            <person name="Chen C."/>
            <person name="Bauer D."/>
            <person name="Andreopoulos W."/>
            <person name="Pangilinan J."/>
            <person name="LaButti K."/>
            <person name="Riley R."/>
            <person name="Lipzen A."/>
            <person name="Clum A."/>
            <person name="Drula E."/>
            <person name="Henrissat B."/>
            <person name="Kohler A."/>
            <person name="Grigoriev I.V."/>
            <person name="Martin F.M."/>
            <person name="Hacquard S."/>
        </authorList>
    </citation>
    <scope>NUCLEOTIDE SEQUENCE</scope>
    <source>
        <strain evidence="3">MPI-CAGE-AT-0021</strain>
    </source>
</reference>
<feature type="transmembrane region" description="Helical" evidence="2">
    <location>
        <begin position="47"/>
        <end position="69"/>
    </location>
</feature>
<proteinExistence type="predicted"/>
<organism evidence="3 4">
    <name type="scientific">Dactylonectria estremocensis</name>
    <dbReference type="NCBI Taxonomy" id="1079267"/>
    <lineage>
        <taxon>Eukaryota</taxon>
        <taxon>Fungi</taxon>
        <taxon>Dikarya</taxon>
        <taxon>Ascomycota</taxon>
        <taxon>Pezizomycotina</taxon>
        <taxon>Sordariomycetes</taxon>
        <taxon>Hypocreomycetidae</taxon>
        <taxon>Hypocreales</taxon>
        <taxon>Nectriaceae</taxon>
        <taxon>Dactylonectria</taxon>
    </lineage>
</organism>
<dbReference type="OrthoDB" id="5378430at2759"/>
<keyword evidence="4" id="KW-1185">Reference proteome</keyword>
<dbReference type="Proteomes" id="UP000717696">
    <property type="component" value="Unassembled WGS sequence"/>
</dbReference>
<feature type="transmembrane region" description="Helical" evidence="2">
    <location>
        <begin position="178"/>
        <end position="201"/>
    </location>
</feature>
<feature type="transmembrane region" description="Helical" evidence="2">
    <location>
        <begin position="90"/>
        <end position="112"/>
    </location>
</feature>
<accession>A0A9P9D6I3</accession>
<sequence length="600" mass="66521">MTTELEPKTPATAAAKSFTVDEKRSAQQQEGINTTKSKSNWRPRLNAWSILILHAGVSIAIALAIALAVNKYEALDDDGATHAAHVGGRLILRVGDVTTLISTALVIVKVLVSSWTTLTAWACMHHLYTTQSSSVTGPETVESEQDKETAFMIKWKLPPWLKPPFTTPENLPKKSDTWLVTIALLVCAVQVFIAPLLTGAVNWTSMIVPSRAETARAAAVDPRALWSSWGWYRYNVGGYADGLSRKPYIRSAAGQASMAWGDVNTISKNGTSLTGNGCRHMVVNNEALGLNSTLLDAVMPCLKVNSIRWYLPTDDFSTSSPNLSLVDDDPTYYYKDGLTVVYDKGLPWNDSQSADTKPAATVHTGPMTFWTMIKRVSVNGSITPCAHIDPTIFGSVDDLERYKLAWGDQYNKNCYWYGQIDFTAGVTRSKQSRYLSSRVVEDQTPLDEVVFEANPWVQESIWLLPDIMTMIAVMNSTRLPTYDNADGYVELLLRQAYLAAWDTLHDSFDEDEKGLTYTAIPGISRQLAAVSFPRVFAWLAISLLMTISGFSLLVAVLKLDDLTEPEELREEGREERRNEALGWLTELSAMFTAPLKKCFE</sequence>
<comment type="caution">
    <text evidence="3">The sequence shown here is derived from an EMBL/GenBank/DDBJ whole genome shotgun (WGS) entry which is preliminary data.</text>
</comment>
<protein>
    <submittedName>
        <fullName evidence="3">Uncharacterized protein</fullName>
    </submittedName>
</protein>
<dbReference type="AlphaFoldDB" id="A0A9P9D6I3"/>
<feature type="compositionally biased region" description="Polar residues" evidence="1">
    <location>
        <begin position="26"/>
        <end position="38"/>
    </location>
</feature>
<evidence type="ECO:0000313" key="4">
    <source>
        <dbReference type="Proteomes" id="UP000717696"/>
    </source>
</evidence>
<feature type="region of interest" description="Disordered" evidence="1">
    <location>
        <begin position="1"/>
        <end position="38"/>
    </location>
</feature>
<name>A0A9P9D6I3_9HYPO</name>
<gene>
    <name evidence="3" type="ORF">B0J13DRAFT_239639</name>
</gene>